<evidence type="ECO:0000256" key="5">
    <source>
        <dbReference type="RuleBase" id="RU000454"/>
    </source>
</evidence>
<dbReference type="SUPFAM" id="SSF50630">
    <property type="entry name" value="Acid proteases"/>
    <property type="match status" value="1"/>
</dbReference>
<dbReference type="Pfam" id="PF00026">
    <property type="entry name" value="Asp"/>
    <property type="match status" value="1"/>
</dbReference>
<keyword evidence="9" id="KW-1185">Reference proteome</keyword>
<evidence type="ECO:0000256" key="3">
    <source>
        <dbReference type="PIRSR" id="PIRSR601461-1"/>
    </source>
</evidence>
<reference evidence="8 9" key="1">
    <citation type="submission" date="2016-07" db="EMBL/GenBank/DDBJ databases">
        <title>Draft genome of the white-rot fungus Obba rivulosa 3A-2.</title>
        <authorList>
            <consortium name="DOE Joint Genome Institute"/>
            <person name="Miettinen O."/>
            <person name="Riley R."/>
            <person name="Acob R."/>
            <person name="Barry K."/>
            <person name="Cullen D."/>
            <person name="De Vries R."/>
            <person name="Hainaut M."/>
            <person name="Hatakka A."/>
            <person name="Henrissat B."/>
            <person name="Hilden K."/>
            <person name="Kuo R."/>
            <person name="Labutti K."/>
            <person name="Lipzen A."/>
            <person name="Makela M.R."/>
            <person name="Sandor L."/>
            <person name="Spatafora J.W."/>
            <person name="Grigoriev I.V."/>
            <person name="Hibbett D.S."/>
        </authorList>
    </citation>
    <scope>NUCLEOTIDE SEQUENCE [LARGE SCALE GENOMIC DNA]</scope>
    <source>
        <strain evidence="8 9">3A-2</strain>
    </source>
</reference>
<dbReference type="InterPro" id="IPR034164">
    <property type="entry name" value="Pepsin-like_dom"/>
</dbReference>
<dbReference type="OrthoDB" id="771136at2759"/>
<gene>
    <name evidence="8" type="ORF">OBBRIDRAFT_793107</name>
</gene>
<dbReference type="PRINTS" id="PR00792">
    <property type="entry name" value="PEPSIN"/>
</dbReference>
<evidence type="ECO:0000259" key="7">
    <source>
        <dbReference type="PROSITE" id="PS51767"/>
    </source>
</evidence>
<dbReference type="EMBL" id="KV722400">
    <property type="protein sequence ID" value="OCH90671.1"/>
    <property type="molecule type" value="Genomic_DNA"/>
</dbReference>
<name>A0A8E2DL39_9APHY</name>
<feature type="active site" evidence="3">
    <location>
        <position position="278"/>
    </location>
</feature>
<dbReference type="GO" id="GO:0006508">
    <property type="term" value="P:proteolysis"/>
    <property type="evidence" value="ECO:0007669"/>
    <property type="project" value="UniProtKB-KW"/>
</dbReference>
<dbReference type="CDD" id="cd05471">
    <property type="entry name" value="pepsin_like"/>
    <property type="match status" value="1"/>
</dbReference>
<accession>A0A8E2DL39</accession>
<dbReference type="Proteomes" id="UP000250043">
    <property type="component" value="Unassembled WGS sequence"/>
</dbReference>
<dbReference type="GO" id="GO:0004190">
    <property type="term" value="F:aspartic-type endopeptidase activity"/>
    <property type="evidence" value="ECO:0007669"/>
    <property type="project" value="UniProtKB-KW"/>
</dbReference>
<dbReference type="PROSITE" id="PS00141">
    <property type="entry name" value="ASP_PROTEASE"/>
    <property type="match status" value="1"/>
</dbReference>
<evidence type="ECO:0000313" key="8">
    <source>
        <dbReference type="EMBL" id="OCH90671.1"/>
    </source>
</evidence>
<evidence type="ECO:0000256" key="4">
    <source>
        <dbReference type="PIRSR" id="PIRSR601461-2"/>
    </source>
</evidence>
<feature type="disulfide bond" evidence="4">
    <location>
        <begin position="103"/>
        <end position="107"/>
    </location>
</feature>
<evidence type="ECO:0000256" key="2">
    <source>
        <dbReference type="ARBA" id="ARBA00022750"/>
    </source>
</evidence>
<dbReference type="InterPro" id="IPR021109">
    <property type="entry name" value="Peptidase_aspartic_dom_sf"/>
</dbReference>
<dbReference type="PANTHER" id="PTHR47966:SF51">
    <property type="entry name" value="BETA-SITE APP-CLEAVING ENZYME, ISOFORM A-RELATED"/>
    <property type="match status" value="1"/>
</dbReference>
<dbReference type="PROSITE" id="PS51767">
    <property type="entry name" value="PEPTIDASE_A1"/>
    <property type="match status" value="1"/>
</dbReference>
<keyword evidence="5" id="KW-0378">Hydrolase</keyword>
<organism evidence="8 9">
    <name type="scientific">Obba rivulosa</name>
    <dbReference type="NCBI Taxonomy" id="1052685"/>
    <lineage>
        <taxon>Eukaryota</taxon>
        <taxon>Fungi</taxon>
        <taxon>Dikarya</taxon>
        <taxon>Basidiomycota</taxon>
        <taxon>Agaricomycotina</taxon>
        <taxon>Agaricomycetes</taxon>
        <taxon>Polyporales</taxon>
        <taxon>Gelatoporiaceae</taxon>
        <taxon>Obba</taxon>
    </lineage>
</organism>
<protein>
    <submittedName>
        <fullName evidence="8">Acid protease</fullName>
    </submittedName>
</protein>
<feature type="signal peptide" evidence="6">
    <location>
        <begin position="1"/>
        <end position="21"/>
    </location>
</feature>
<dbReference type="InterPro" id="IPR001461">
    <property type="entry name" value="Aspartic_peptidase_A1"/>
</dbReference>
<comment type="similarity">
    <text evidence="1 5">Belongs to the peptidase A1 family.</text>
</comment>
<feature type="chain" id="PRO_5034470462" evidence="6">
    <location>
        <begin position="22"/>
        <end position="398"/>
    </location>
</feature>
<proteinExistence type="inferred from homology"/>
<feature type="active site" evidence="3">
    <location>
        <position position="90"/>
    </location>
</feature>
<evidence type="ECO:0000256" key="6">
    <source>
        <dbReference type="SAM" id="SignalP"/>
    </source>
</evidence>
<dbReference type="Gene3D" id="2.40.70.10">
    <property type="entry name" value="Acid Proteases"/>
    <property type="match status" value="2"/>
</dbReference>
<dbReference type="AlphaFoldDB" id="A0A8E2DL39"/>
<keyword evidence="4" id="KW-1015">Disulfide bond</keyword>
<feature type="domain" description="Peptidase A1" evidence="7">
    <location>
        <begin position="72"/>
        <end position="394"/>
    </location>
</feature>
<keyword evidence="2 5" id="KW-0064">Aspartyl protease</keyword>
<keyword evidence="5 8" id="KW-0645">Protease</keyword>
<dbReference type="InterPro" id="IPR001969">
    <property type="entry name" value="Aspartic_peptidase_AS"/>
</dbReference>
<dbReference type="PANTHER" id="PTHR47966">
    <property type="entry name" value="BETA-SITE APP-CLEAVING ENZYME, ISOFORM A-RELATED"/>
    <property type="match status" value="1"/>
</dbReference>
<dbReference type="InterPro" id="IPR033121">
    <property type="entry name" value="PEPTIDASE_A1"/>
</dbReference>
<keyword evidence="6" id="KW-0732">Signal</keyword>
<evidence type="ECO:0000313" key="9">
    <source>
        <dbReference type="Proteomes" id="UP000250043"/>
    </source>
</evidence>
<sequence length="398" mass="42215">MWSVLVLALALLSVAATGAEGMPVAASSPRAISLTSRRVPRNGRYVPGLRKRALKPFNVPLTDFFLGTDLQWFGNISVGTPPQPIPVVFDTGSETLEFVSTQCGAPCGNQTAFDVSASSTYVAGNATVTLQFATGGGVDPVLSPEEYELTLLNGTDTLTIGGHTLPNQQIFTIINETEKFLTDPYSGIQGMSASLEGFFGALVEQGLPALFSFFITPKAVGNAELTIGGIDESKFQGPLTYAKLPRDAEGSWELASPKITVNGKTNHILTQEREVIFDSGTSNVLFDTNTTEAIYAMISPNIKPFAAEPGAYGIPCSEIEGLDATISVTFTSTSGQPFDLTIPSSELNVGPFTSNTSVCQTLVNAFDGLSLVGGSLFKHYYTVWDVGNQQMGFAPNGF</sequence>
<evidence type="ECO:0000256" key="1">
    <source>
        <dbReference type="ARBA" id="ARBA00007447"/>
    </source>
</evidence>